<dbReference type="EMBL" id="JAQQCF010000011">
    <property type="protein sequence ID" value="MFM0637826.1"/>
    <property type="molecule type" value="Genomic_DNA"/>
</dbReference>
<feature type="region of interest" description="Disordered" evidence="1">
    <location>
        <begin position="351"/>
        <end position="386"/>
    </location>
</feature>
<keyword evidence="3" id="KW-1185">Reference proteome</keyword>
<name>A0ABW9DSN2_9BURK</name>
<organism evidence="2 3">
    <name type="scientific">Paraburkholderia metrosideri</name>
    <dbReference type="NCBI Taxonomy" id="580937"/>
    <lineage>
        <taxon>Bacteria</taxon>
        <taxon>Pseudomonadati</taxon>
        <taxon>Pseudomonadota</taxon>
        <taxon>Betaproteobacteria</taxon>
        <taxon>Burkholderiales</taxon>
        <taxon>Burkholderiaceae</taxon>
        <taxon>Paraburkholderia</taxon>
    </lineage>
</organism>
<protein>
    <submittedName>
        <fullName evidence="2">Uncharacterized protein</fullName>
    </submittedName>
</protein>
<gene>
    <name evidence="2" type="ORF">PQQ63_14090</name>
</gene>
<evidence type="ECO:0000313" key="2">
    <source>
        <dbReference type="EMBL" id="MFM0637826.1"/>
    </source>
</evidence>
<accession>A0ABW9DSN2</accession>
<feature type="compositionally biased region" description="Basic and acidic residues" evidence="1">
    <location>
        <begin position="377"/>
        <end position="386"/>
    </location>
</feature>
<evidence type="ECO:0000256" key="1">
    <source>
        <dbReference type="SAM" id="MobiDB-lite"/>
    </source>
</evidence>
<dbReference type="RefSeq" id="WP_408239098.1">
    <property type="nucleotide sequence ID" value="NZ_JAQQCF010000011.1"/>
</dbReference>
<feature type="region of interest" description="Disordered" evidence="1">
    <location>
        <begin position="311"/>
        <end position="332"/>
    </location>
</feature>
<evidence type="ECO:0000313" key="3">
    <source>
        <dbReference type="Proteomes" id="UP001629432"/>
    </source>
</evidence>
<feature type="compositionally biased region" description="Polar residues" evidence="1">
    <location>
        <begin position="364"/>
        <end position="373"/>
    </location>
</feature>
<sequence length="386" mass="40700">MTRPLALIEGDLTIPLPRPFDGLPPPFGSRHRVLRQAVHHAVSEIAKLPRASMFPPGVKHVLFYKAPPQRVDTHSFDAAVAEAKRYLQMDTARACSSRSDHLLAGAIFAGCTIALTWLLVTCSMKDAEKAKKPSVTPVVAAWQAEIAGGKAAAPTVAAAASAAPATSVNADAPAKAQSAHVAAAESAGAPTQVAQTVPLPPTAPKQDAQAKPVSPVVSARATQVVSVSPVVPAQAMQVVSASPAVPKQDTQAASPPYVATKQVARASSIVPKQTVQITSRNDSTATPTEKTVKRVKVARLSEAHVNERMALSRATRPASTPAASKQPEWTAGVTHNDVSTDDASWMNWAAQQHRPAPTMRASVPSDTNWNARMTQRRITDNPDAFK</sequence>
<comment type="caution">
    <text evidence="2">The sequence shown here is derived from an EMBL/GenBank/DDBJ whole genome shotgun (WGS) entry which is preliminary data.</text>
</comment>
<dbReference type="Proteomes" id="UP001629432">
    <property type="component" value="Unassembled WGS sequence"/>
</dbReference>
<proteinExistence type="predicted"/>
<reference evidence="2 3" key="1">
    <citation type="journal article" date="2024" name="Chem. Sci.">
        <title>Discovery of megapolipeptins by genome mining of a Burkholderiales bacteria collection.</title>
        <authorList>
            <person name="Paulo B.S."/>
            <person name="Recchia M.J.J."/>
            <person name="Lee S."/>
            <person name="Fergusson C.H."/>
            <person name="Romanowski S.B."/>
            <person name="Hernandez A."/>
            <person name="Krull N."/>
            <person name="Liu D.Y."/>
            <person name="Cavanagh H."/>
            <person name="Bos A."/>
            <person name="Gray C.A."/>
            <person name="Murphy B.T."/>
            <person name="Linington R.G."/>
            <person name="Eustaquio A.S."/>
        </authorList>
    </citation>
    <scope>NUCLEOTIDE SEQUENCE [LARGE SCALE GENOMIC DNA]</scope>
    <source>
        <strain evidence="2 3">RL17-338-BIC-A</strain>
    </source>
</reference>